<dbReference type="PANTHER" id="PTHR38011:SF11">
    <property type="entry name" value="2,5-DIAMINO-6-RIBOSYLAMINO-4(3H)-PYRIMIDINONE 5'-PHOSPHATE REDUCTASE"/>
    <property type="match status" value="1"/>
</dbReference>
<dbReference type="Proteomes" id="UP000198748">
    <property type="component" value="Unassembled WGS sequence"/>
</dbReference>
<evidence type="ECO:0000259" key="1">
    <source>
        <dbReference type="Pfam" id="PF01872"/>
    </source>
</evidence>
<protein>
    <submittedName>
        <fullName evidence="2">Dihydrofolate reductase</fullName>
    </submittedName>
</protein>
<gene>
    <name evidence="2" type="ORF">SAMN04487996_13733</name>
</gene>
<dbReference type="STRING" id="659014.SAMN04487996_13733"/>
<name>A0A1G8CG50_9BACT</name>
<dbReference type="GO" id="GO:0009231">
    <property type="term" value="P:riboflavin biosynthetic process"/>
    <property type="evidence" value="ECO:0007669"/>
    <property type="project" value="InterPro"/>
</dbReference>
<sequence>MGKLIAYNFTTLNGYFKGPDNDISWHRHGEEESAFSADSLEAKATLLFGRVTYEMMASFWPTPAAIENMPEVAKGMNEAEKIVFSTTLESTDWENTTIIQEDLVEAVRKLKAIPGKVMTILGSGSIIAQLAEARLIDEYQFMIDPVAIGEGTPSFQGLTEKLDLKLVGHRVFKSGVVLLSYEVI</sequence>
<organism evidence="2 3">
    <name type="scientific">Dyadobacter soli</name>
    <dbReference type="NCBI Taxonomy" id="659014"/>
    <lineage>
        <taxon>Bacteria</taxon>
        <taxon>Pseudomonadati</taxon>
        <taxon>Bacteroidota</taxon>
        <taxon>Cytophagia</taxon>
        <taxon>Cytophagales</taxon>
        <taxon>Spirosomataceae</taxon>
        <taxon>Dyadobacter</taxon>
    </lineage>
</organism>
<dbReference type="Gene3D" id="3.40.430.10">
    <property type="entry name" value="Dihydrofolate Reductase, subunit A"/>
    <property type="match status" value="1"/>
</dbReference>
<accession>A0A1G8CG50</accession>
<dbReference type="InterPro" id="IPR050765">
    <property type="entry name" value="Riboflavin_Biosynth_HTPR"/>
</dbReference>
<dbReference type="AlphaFoldDB" id="A0A1G8CG50"/>
<dbReference type="Pfam" id="PF01872">
    <property type="entry name" value="RibD_C"/>
    <property type="match status" value="1"/>
</dbReference>
<dbReference type="OrthoDB" id="195113at2"/>
<dbReference type="SUPFAM" id="SSF53597">
    <property type="entry name" value="Dihydrofolate reductase-like"/>
    <property type="match status" value="1"/>
</dbReference>
<dbReference type="InterPro" id="IPR024072">
    <property type="entry name" value="DHFR-like_dom_sf"/>
</dbReference>
<keyword evidence="3" id="KW-1185">Reference proteome</keyword>
<proteinExistence type="predicted"/>
<dbReference type="GO" id="GO:0008703">
    <property type="term" value="F:5-amino-6-(5-phosphoribosylamino)uracil reductase activity"/>
    <property type="evidence" value="ECO:0007669"/>
    <property type="project" value="InterPro"/>
</dbReference>
<dbReference type="InterPro" id="IPR002734">
    <property type="entry name" value="RibDG_C"/>
</dbReference>
<dbReference type="RefSeq" id="WP_090157801.1">
    <property type="nucleotide sequence ID" value="NZ_FNAN01000037.1"/>
</dbReference>
<reference evidence="3" key="1">
    <citation type="submission" date="2016-10" db="EMBL/GenBank/DDBJ databases">
        <authorList>
            <person name="Varghese N."/>
            <person name="Submissions S."/>
        </authorList>
    </citation>
    <scope>NUCLEOTIDE SEQUENCE [LARGE SCALE GENOMIC DNA]</scope>
    <source>
        <strain evidence="3">DSM 25329</strain>
    </source>
</reference>
<dbReference type="EMBL" id="FNAN01000037">
    <property type="protein sequence ID" value="SDH43850.1"/>
    <property type="molecule type" value="Genomic_DNA"/>
</dbReference>
<dbReference type="PANTHER" id="PTHR38011">
    <property type="entry name" value="DIHYDROFOLATE REDUCTASE FAMILY PROTEIN (AFU_ORTHOLOGUE AFUA_8G06820)"/>
    <property type="match status" value="1"/>
</dbReference>
<evidence type="ECO:0000313" key="2">
    <source>
        <dbReference type="EMBL" id="SDH43850.1"/>
    </source>
</evidence>
<feature type="domain" description="Bacterial bifunctional deaminase-reductase C-terminal" evidence="1">
    <location>
        <begin position="3"/>
        <end position="178"/>
    </location>
</feature>
<evidence type="ECO:0000313" key="3">
    <source>
        <dbReference type="Proteomes" id="UP000198748"/>
    </source>
</evidence>